<dbReference type="EMBL" id="RCHU01000143">
    <property type="protein sequence ID" value="TKS12908.1"/>
    <property type="molecule type" value="Genomic_DNA"/>
</dbReference>
<proteinExistence type="predicted"/>
<accession>A0A4U5QPZ7</accession>
<evidence type="ECO:0000313" key="2">
    <source>
        <dbReference type="EMBL" id="TKS12908.1"/>
    </source>
</evidence>
<organism evidence="2">
    <name type="scientific">Populus alba</name>
    <name type="common">White poplar</name>
    <dbReference type="NCBI Taxonomy" id="43335"/>
    <lineage>
        <taxon>Eukaryota</taxon>
        <taxon>Viridiplantae</taxon>
        <taxon>Streptophyta</taxon>
        <taxon>Embryophyta</taxon>
        <taxon>Tracheophyta</taxon>
        <taxon>Spermatophyta</taxon>
        <taxon>Magnoliopsida</taxon>
        <taxon>eudicotyledons</taxon>
        <taxon>Gunneridae</taxon>
        <taxon>Pentapetalae</taxon>
        <taxon>rosids</taxon>
        <taxon>fabids</taxon>
        <taxon>Malpighiales</taxon>
        <taxon>Salicaceae</taxon>
        <taxon>Saliceae</taxon>
        <taxon>Populus</taxon>
    </lineage>
</organism>
<feature type="region of interest" description="Disordered" evidence="1">
    <location>
        <begin position="63"/>
        <end position="92"/>
    </location>
</feature>
<sequence length="248" mass="28375">MPPETRSQDVRRCDDSLEAANQRIDGIEITLNTQSDDLGQLKAMIREIASQQIAIKHTLQTLAGETSSSQRPHVPQPPTTIHSSGAIREGSQGSFRVHKPKMNFPTFEGEDVQKWLYKCNQYFELEEIPESDKLKIASYYLDGLALRFGGQKDPLEELTEHKQAGDLEGYIKEFDMLWNRAQKMKRKIQRRKKTPKPGRKKTLLPICHYMHYRALQGVIPSRFGASWINALYSSWWTPAVLTTSSMPT</sequence>
<evidence type="ECO:0000256" key="1">
    <source>
        <dbReference type="SAM" id="MobiDB-lite"/>
    </source>
</evidence>
<name>A0A4U5QPZ7_POPAL</name>
<comment type="caution">
    <text evidence="2">The sequence shown here is derived from an EMBL/GenBank/DDBJ whole genome shotgun (WGS) entry which is preliminary data.</text>
</comment>
<gene>
    <name evidence="2" type="ORF">D5086_0000058600</name>
</gene>
<dbReference type="AlphaFoldDB" id="A0A4U5QPZ7"/>
<protein>
    <recommendedName>
        <fullName evidence="3">Retrotransposon gag domain-containing protein</fullName>
    </recommendedName>
</protein>
<reference evidence="2" key="1">
    <citation type="submission" date="2018-10" db="EMBL/GenBank/DDBJ databases">
        <title>Population genomic analysis revealed the cold adaptation of white poplar.</title>
        <authorList>
            <person name="Liu Y.-J."/>
        </authorList>
    </citation>
    <scope>NUCLEOTIDE SEQUENCE [LARGE SCALE GENOMIC DNA]</scope>
    <source>
        <strain evidence="2">PAL-ZL1</strain>
    </source>
</reference>
<evidence type="ECO:0008006" key="3">
    <source>
        <dbReference type="Google" id="ProtNLM"/>
    </source>
</evidence>